<dbReference type="EMBL" id="KZ613948">
    <property type="protein sequence ID" value="PMD37934.1"/>
    <property type="molecule type" value="Genomic_DNA"/>
</dbReference>
<dbReference type="PANTHER" id="PTHR47332:SF6">
    <property type="entry name" value="SET DOMAIN-CONTAINING PROTEIN"/>
    <property type="match status" value="1"/>
</dbReference>
<dbReference type="CDD" id="cd20071">
    <property type="entry name" value="SET_SMYD"/>
    <property type="match status" value="1"/>
</dbReference>
<dbReference type="PROSITE" id="PS50280">
    <property type="entry name" value="SET"/>
    <property type="match status" value="1"/>
</dbReference>
<name>A0A2J6RHE3_HYAVF</name>
<dbReference type="SUPFAM" id="SSF82199">
    <property type="entry name" value="SET domain"/>
    <property type="match status" value="1"/>
</dbReference>
<dbReference type="Gene3D" id="2.170.270.10">
    <property type="entry name" value="SET domain"/>
    <property type="match status" value="1"/>
</dbReference>
<keyword evidence="3" id="KW-1185">Reference proteome</keyword>
<dbReference type="Proteomes" id="UP000235786">
    <property type="component" value="Unassembled WGS sequence"/>
</dbReference>
<evidence type="ECO:0000259" key="1">
    <source>
        <dbReference type="PROSITE" id="PS50280"/>
    </source>
</evidence>
<dbReference type="SMART" id="SM00317">
    <property type="entry name" value="SET"/>
    <property type="match status" value="1"/>
</dbReference>
<gene>
    <name evidence="2" type="ORF">L207DRAFT_555426</name>
</gene>
<evidence type="ECO:0000313" key="3">
    <source>
        <dbReference type="Proteomes" id="UP000235786"/>
    </source>
</evidence>
<dbReference type="Gene3D" id="1.25.40.10">
    <property type="entry name" value="Tetratricopeptide repeat domain"/>
    <property type="match status" value="1"/>
</dbReference>
<dbReference type="OrthoDB" id="1028014at2759"/>
<dbReference type="PANTHER" id="PTHR47332">
    <property type="entry name" value="SET DOMAIN-CONTAINING PROTEIN 5"/>
    <property type="match status" value="1"/>
</dbReference>
<sequence length="409" mass="46527">MVRSRSYKIIGVFPVGPWVTSLFPSLFRYQLSCKSNKIDPWTIAPTCLPDTTDEERFCVFTSESFWGGRGITILTKPSIAREISQLPAFTTPTNNTSSLSENDPRDPPFYVAAIPGRGMGLIANRTIERGDLIKAHAGVAIFHNDCVDKSFDDYLPHKESLMKLSVNQLPPITRDLFLAMAAHNESEEPYIEKIYTNTFGEDFGEEEHSLVVPETARMNHDCRPNAMYYFDRRTLVHYTHASRRIYAGEEITITYIDPLQTRLRRRAAIKRSWGFDCSCSLCSAENHFIRESNRRVTEIVRITKILNEVVSQNETAREAARKHVPAAAEMADLMISLYEQEKLHASIADGYRLAALVYSSIGNEWRAVKWAMLASDIGLIHDGPEDEDLLDVRRLLLAPRQHWSWAVNV</sequence>
<dbReference type="InterPro" id="IPR046341">
    <property type="entry name" value="SET_dom_sf"/>
</dbReference>
<organism evidence="2 3">
    <name type="scientific">Hyaloscypha variabilis (strain UAMH 11265 / GT02V1 / F)</name>
    <name type="common">Meliniomyces variabilis</name>
    <dbReference type="NCBI Taxonomy" id="1149755"/>
    <lineage>
        <taxon>Eukaryota</taxon>
        <taxon>Fungi</taxon>
        <taxon>Dikarya</taxon>
        <taxon>Ascomycota</taxon>
        <taxon>Pezizomycotina</taxon>
        <taxon>Leotiomycetes</taxon>
        <taxon>Helotiales</taxon>
        <taxon>Hyaloscyphaceae</taxon>
        <taxon>Hyaloscypha</taxon>
        <taxon>Hyaloscypha variabilis</taxon>
    </lineage>
</organism>
<dbReference type="InterPro" id="IPR001214">
    <property type="entry name" value="SET_dom"/>
</dbReference>
<evidence type="ECO:0000313" key="2">
    <source>
        <dbReference type="EMBL" id="PMD37934.1"/>
    </source>
</evidence>
<dbReference type="InterPro" id="IPR053185">
    <property type="entry name" value="SET_domain_protein"/>
</dbReference>
<dbReference type="STRING" id="1149755.A0A2J6RHE3"/>
<dbReference type="AlphaFoldDB" id="A0A2J6RHE3"/>
<accession>A0A2J6RHE3</accession>
<reference evidence="2 3" key="1">
    <citation type="submission" date="2016-04" db="EMBL/GenBank/DDBJ databases">
        <title>A degradative enzymes factory behind the ericoid mycorrhizal symbiosis.</title>
        <authorList>
            <consortium name="DOE Joint Genome Institute"/>
            <person name="Martino E."/>
            <person name="Morin E."/>
            <person name="Grelet G."/>
            <person name="Kuo A."/>
            <person name="Kohler A."/>
            <person name="Daghino S."/>
            <person name="Barry K."/>
            <person name="Choi C."/>
            <person name="Cichocki N."/>
            <person name="Clum A."/>
            <person name="Copeland A."/>
            <person name="Hainaut M."/>
            <person name="Haridas S."/>
            <person name="Labutti K."/>
            <person name="Lindquist E."/>
            <person name="Lipzen A."/>
            <person name="Khouja H.-R."/>
            <person name="Murat C."/>
            <person name="Ohm R."/>
            <person name="Olson A."/>
            <person name="Spatafora J."/>
            <person name="Veneault-Fourrey C."/>
            <person name="Henrissat B."/>
            <person name="Grigoriev I."/>
            <person name="Martin F."/>
            <person name="Perotto S."/>
        </authorList>
    </citation>
    <scope>NUCLEOTIDE SEQUENCE [LARGE SCALE GENOMIC DNA]</scope>
    <source>
        <strain evidence="2 3">F</strain>
    </source>
</reference>
<feature type="domain" description="SET" evidence="1">
    <location>
        <begin position="107"/>
        <end position="256"/>
    </location>
</feature>
<dbReference type="Pfam" id="PF00856">
    <property type="entry name" value="SET"/>
    <property type="match status" value="1"/>
</dbReference>
<protein>
    <submittedName>
        <fullName evidence="2">SET domain-containing protein</fullName>
    </submittedName>
</protein>
<dbReference type="InterPro" id="IPR011990">
    <property type="entry name" value="TPR-like_helical_dom_sf"/>
</dbReference>
<proteinExistence type="predicted"/>